<evidence type="ECO:0000313" key="1">
    <source>
        <dbReference type="EMBL" id="MBB2174665.1"/>
    </source>
</evidence>
<evidence type="ECO:0000313" key="2">
    <source>
        <dbReference type="Proteomes" id="UP000561066"/>
    </source>
</evidence>
<comment type="caution">
    <text evidence="1">The sequence shown here is derived from an EMBL/GenBank/DDBJ whole genome shotgun (WGS) entry which is preliminary data.</text>
</comment>
<dbReference type="Proteomes" id="UP000561066">
    <property type="component" value="Unassembled WGS sequence"/>
</dbReference>
<reference evidence="1 2" key="1">
    <citation type="submission" date="2020-04" db="EMBL/GenBank/DDBJ databases">
        <title>Description of novel Gluconacetobacter.</title>
        <authorList>
            <person name="Sombolestani A."/>
        </authorList>
    </citation>
    <scope>NUCLEOTIDE SEQUENCE [LARGE SCALE GENOMIC DNA]</scope>
    <source>
        <strain evidence="1 2">LMG 21312</strain>
    </source>
</reference>
<proteinExistence type="predicted"/>
<accession>A0A7W4J4N0</accession>
<organism evidence="1 2">
    <name type="scientific">Gluconacetobacter johannae</name>
    <dbReference type="NCBI Taxonomy" id="112140"/>
    <lineage>
        <taxon>Bacteria</taxon>
        <taxon>Pseudomonadati</taxon>
        <taxon>Pseudomonadota</taxon>
        <taxon>Alphaproteobacteria</taxon>
        <taxon>Acetobacterales</taxon>
        <taxon>Acetobacteraceae</taxon>
        <taxon>Gluconacetobacter</taxon>
    </lineage>
</organism>
<sequence length="201" mass="22125">MIRRFSPLPRLVSPAWRMALRMRAALFIRFARSWGLACVACLVVAVSAHAGTVTPLFGPTEATRTLTARTLARQIQQDGPRKAVQDLTRDKEWPRMRRAVATGWQNWIDLMPDLMSATDPATTRSLQLALRQALPRNPRAVVAALDPRNGPVRGGRTICAPAGMPATWRHRAIRAVEALHDIHLIDQGADCLNALNGKTGS</sequence>
<name>A0A7W4J4N0_9PROT</name>
<protein>
    <submittedName>
        <fullName evidence="1">Uncharacterized protein</fullName>
    </submittedName>
</protein>
<dbReference type="EMBL" id="JABEQH010000002">
    <property type="protein sequence ID" value="MBB2174665.1"/>
    <property type="molecule type" value="Genomic_DNA"/>
</dbReference>
<dbReference type="AlphaFoldDB" id="A0A7W4J4N0"/>
<gene>
    <name evidence="1" type="ORF">HLH21_01835</name>
</gene>
<keyword evidence="2" id="KW-1185">Reference proteome</keyword>